<feature type="region of interest" description="Disordered" evidence="1">
    <location>
        <begin position="26"/>
        <end position="45"/>
    </location>
</feature>
<dbReference type="AlphaFoldDB" id="A0A844YE25"/>
<feature type="chain" id="PRO_5032407652" evidence="2">
    <location>
        <begin position="20"/>
        <end position="229"/>
    </location>
</feature>
<evidence type="ECO:0000256" key="1">
    <source>
        <dbReference type="SAM" id="MobiDB-lite"/>
    </source>
</evidence>
<evidence type="ECO:0000313" key="4">
    <source>
        <dbReference type="EMBL" id="MXO62207.1"/>
    </source>
</evidence>
<dbReference type="Proteomes" id="UP000445582">
    <property type="component" value="Unassembled WGS sequence"/>
</dbReference>
<dbReference type="EMBL" id="WTYN01000001">
    <property type="protein sequence ID" value="MXO62207.1"/>
    <property type="molecule type" value="Genomic_DNA"/>
</dbReference>
<keyword evidence="2" id="KW-0732">Signal</keyword>
<feature type="compositionally biased region" description="Low complexity" evidence="1">
    <location>
        <begin position="26"/>
        <end position="35"/>
    </location>
</feature>
<keyword evidence="5" id="KW-1185">Reference proteome</keyword>
<dbReference type="Pfam" id="PF06904">
    <property type="entry name" value="Extensin-like_C"/>
    <property type="match status" value="1"/>
</dbReference>
<evidence type="ECO:0000256" key="2">
    <source>
        <dbReference type="SAM" id="SignalP"/>
    </source>
</evidence>
<evidence type="ECO:0000313" key="5">
    <source>
        <dbReference type="Proteomes" id="UP000445582"/>
    </source>
</evidence>
<organism evidence="4 5">
    <name type="scientific">Qipengyuania oceanensis</name>
    <dbReference type="NCBI Taxonomy" id="1463597"/>
    <lineage>
        <taxon>Bacteria</taxon>
        <taxon>Pseudomonadati</taxon>
        <taxon>Pseudomonadota</taxon>
        <taxon>Alphaproteobacteria</taxon>
        <taxon>Sphingomonadales</taxon>
        <taxon>Erythrobacteraceae</taxon>
        <taxon>Qipengyuania</taxon>
    </lineage>
</organism>
<evidence type="ECO:0000259" key="3">
    <source>
        <dbReference type="Pfam" id="PF06904"/>
    </source>
</evidence>
<name>A0A844YE25_9SPHN</name>
<proteinExistence type="predicted"/>
<comment type="caution">
    <text evidence="4">The sequence shown here is derived from an EMBL/GenBank/DDBJ whole genome shotgun (WGS) entry which is preliminary data.</text>
</comment>
<protein>
    <submittedName>
        <fullName evidence="4">Extensin</fullName>
    </submittedName>
</protein>
<gene>
    <name evidence="4" type="ORF">GRI48_04195</name>
</gene>
<feature type="signal peptide" evidence="2">
    <location>
        <begin position="1"/>
        <end position="19"/>
    </location>
</feature>
<dbReference type="InterPro" id="IPR009683">
    <property type="entry name" value="Extensin-like_C"/>
</dbReference>
<feature type="domain" description="Extensin-like C-terminal" evidence="3">
    <location>
        <begin position="52"/>
        <end position="229"/>
    </location>
</feature>
<reference evidence="4 5" key="1">
    <citation type="submission" date="2019-12" db="EMBL/GenBank/DDBJ databases">
        <title>Genomic-based taxomic classification of the family Erythrobacteraceae.</title>
        <authorList>
            <person name="Xu L."/>
        </authorList>
    </citation>
    <scope>NUCLEOTIDE SEQUENCE [LARGE SCALE GENOMIC DNA]</scope>
    <source>
        <strain evidence="4 5">MCCC 1A09965</strain>
    </source>
</reference>
<dbReference type="OrthoDB" id="9809788at2"/>
<accession>A0A844YE25</accession>
<sequence length="229" mass="24388">MTRLLATALLSFALASCGAVPEGRQAQRPAATQARMPTATAPISRPSQDTQMCLATLGASGARFEPLPDRYLGPGCHQLGTVKLERLSSDADRIELSSLGPLSCPVANTLAGWVRFGVDRAARQYLGSGIARIETMGSYSCRNVAGSSRLSAHATAEAVDIAAFLLEDGRRVSVKQDWSEGSSAEQSFLRVVHQSACKRFGTVLGPDYNAAHADHLHVERTGQGKSFCR</sequence>
<dbReference type="PROSITE" id="PS51257">
    <property type="entry name" value="PROKAR_LIPOPROTEIN"/>
    <property type="match status" value="1"/>
</dbReference>